<protein>
    <submittedName>
        <fullName evidence="2">Uncharacterized protein</fullName>
    </submittedName>
</protein>
<gene>
    <name evidence="2" type="ORF">CLHUN_02420</name>
</gene>
<feature type="coiled-coil region" evidence="1">
    <location>
        <begin position="71"/>
        <end position="98"/>
    </location>
</feature>
<reference evidence="2 3" key="1">
    <citation type="submission" date="2017-03" db="EMBL/GenBank/DDBJ databases">
        <title>Genome sequence of Clostridium hungatei DSM 14427.</title>
        <authorList>
            <person name="Poehlein A."/>
            <person name="Daniel R."/>
        </authorList>
    </citation>
    <scope>NUCLEOTIDE SEQUENCE [LARGE SCALE GENOMIC DNA]</scope>
    <source>
        <strain evidence="2 3">DSM 14427</strain>
    </source>
</reference>
<comment type="caution">
    <text evidence="2">The sequence shown here is derived from an EMBL/GenBank/DDBJ whole genome shotgun (WGS) entry which is preliminary data.</text>
</comment>
<sequence>MMKKSYFNCDRGFAEMLQYNHKTLADEVVDILKSEFLRLGVLPEDRNEYTENCIKSIKEAIQYWNIGTEAIEHMNEAIESLEAYLEETEAAKSCEELKNALLHLKDAFIGVLQASDYETEFDGLKYPFDCNFKEMVNKVIDWVDFEII</sequence>
<keyword evidence="3" id="KW-1185">Reference proteome</keyword>
<keyword evidence="1" id="KW-0175">Coiled coil</keyword>
<accession>A0A1V4SSI2</accession>
<name>A0A1V4SSI2_RUMHU</name>
<dbReference type="STRING" id="48256.CLHUN_02420"/>
<dbReference type="Proteomes" id="UP000191554">
    <property type="component" value="Unassembled WGS sequence"/>
</dbReference>
<dbReference type="RefSeq" id="WP_133051075.1">
    <property type="nucleotide sequence ID" value="NZ_MZGX01000001.1"/>
</dbReference>
<evidence type="ECO:0000313" key="2">
    <source>
        <dbReference type="EMBL" id="OPX46426.1"/>
    </source>
</evidence>
<evidence type="ECO:0000313" key="3">
    <source>
        <dbReference type="Proteomes" id="UP000191554"/>
    </source>
</evidence>
<evidence type="ECO:0000256" key="1">
    <source>
        <dbReference type="SAM" id="Coils"/>
    </source>
</evidence>
<dbReference type="AlphaFoldDB" id="A0A1V4SSI2"/>
<organism evidence="2 3">
    <name type="scientific">Ruminiclostridium hungatei</name>
    <name type="common">Clostridium hungatei</name>
    <dbReference type="NCBI Taxonomy" id="48256"/>
    <lineage>
        <taxon>Bacteria</taxon>
        <taxon>Bacillati</taxon>
        <taxon>Bacillota</taxon>
        <taxon>Clostridia</taxon>
        <taxon>Eubacteriales</taxon>
        <taxon>Oscillospiraceae</taxon>
        <taxon>Ruminiclostridium</taxon>
    </lineage>
</organism>
<dbReference type="EMBL" id="MZGX01000001">
    <property type="protein sequence ID" value="OPX46426.1"/>
    <property type="molecule type" value="Genomic_DNA"/>
</dbReference>
<proteinExistence type="predicted"/>